<sequence>ETALAAVPGIEQAAVLAREDQPGTKQLVGYVTGRVDPATVRAAVAARLPEYMVPAAVVVLDTLPLTVNGKLDKKALPAPVFGDTRTYRAPTTPTEQNLAAIYARVLGVEHVGIDDS</sequence>
<feature type="non-terminal residue" evidence="2">
    <location>
        <position position="1"/>
    </location>
</feature>
<comment type="caution">
    <text evidence="2">The sequence shown here is derived from an EMBL/GenBank/DDBJ whole genome shotgun (WGS) entry which is preliminary data.</text>
</comment>
<dbReference type="InterPro" id="IPR025110">
    <property type="entry name" value="AMP-bd_C"/>
</dbReference>
<dbReference type="Gene3D" id="3.30.300.30">
    <property type="match status" value="1"/>
</dbReference>
<feature type="non-terminal residue" evidence="2">
    <location>
        <position position="116"/>
    </location>
</feature>
<dbReference type="InterPro" id="IPR009081">
    <property type="entry name" value="PP-bd_ACP"/>
</dbReference>
<dbReference type="Pfam" id="PF13193">
    <property type="entry name" value="AMP-binding_C"/>
    <property type="match status" value="1"/>
</dbReference>
<name>A0ABS1MIF2_9NOCA</name>
<dbReference type="PROSITE" id="PS50075">
    <property type="entry name" value="CARRIER"/>
    <property type="match status" value="1"/>
</dbReference>
<dbReference type="InterPro" id="IPR036736">
    <property type="entry name" value="ACP-like_sf"/>
</dbReference>
<dbReference type="PANTHER" id="PTHR45527">
    <property type="entry name" value="NONRIBOSOMAL PEPTIDE SYNTHETASE"/>
    <property type="match status" value="1"/>
</dbReference>
<organism evidence="2 3">
    <name type="scientific">Nocardia acididurans</name>
    <dbReference type="NCBI Taxonomy" id="2802282"/>
    <lineage>
        <taxon>Bacteria</taxon>
        <taxon>Bacillati</taxon>
        <taxon>Actinomycetota</taxon>
        <taxon>Actinomycetes</taxon>
        <taxon>Mycobacteriales</taxon>
        <taxon>Nocardiaceae</taxon>
        <taxon>Nocardia</taxon>
    </lineage>
</organism>
<gene>
    <name evidence="2" type="ORF">JK358_38850</name>
</gene>
<dbReference type="SUPFAM" id="SSF56801">
    <property type="entry name" value="Acetyl-CoA synthetase-like"/>
    <property type="match status" value="1"/>
</dbReference>
<evidence type="ECO:0000313" key="3">
    <source>
        <dbReference type="Proteomes" id="UP000602198"/>
    </source>
</evidence>
<proteinExistence type="predicted"/>
<dbReference type="EMBL" id="JAERRJ010000072">
    <property type="protein sequence ID" value="MBL1080369.1"/>
    <property type="molecule type" value="Genomic_DNA"/>
</dbReference>
<dbReference type="InterPro" id="IPR045851">
    <property type="entry name" value="AMP-bd_C_sf"/>
</dbReference>
<accession>A0ABS1MIF2</accession>
<dbReference type="Gene3D" id="1.10.1200.10">
    <property type="entry name" value="ACP-like"/>
    <property type="match status" value="1"/>
</dbReference>
<dbReference type="PANTHER" id="PTHR45527:SF1">
    <property type="entry name" value="FATTY ACID SYNTHASE"/>
    <property type="match status" value="1"/>
</dbReference>
<reference evidence="2 3" key="1">
    <citation type="submission" date="2021-01" db="EMBL/GenBank/DDBJ databases">
        <title>WGS of actinomycetes isolated from Thailand.</title>
        <authorList>
            <person name="Thawai C."/>
        </authorList>
    </citation>
    <scope>NUCLEOTIDE SEQUENCE [LARGE SCALE GENOMIC DNA]</scope>
    <source>
        <strain evidence="2 3">LPG 2</strain>
    </source>
</reference>
<protein>
    <recommendedName>
        <fullName evidence="1">Carrier domain-containing protein</fullName>
    </recommendedName>
</protein>
<dbReference type="RefSeq" id="WP_201958903.1">
    <property type="nucleotide sequence ID" value="NZ_JAERRJ010000072.1"/>
</dbReference>
<evidence type="ECO:0000259" key="1">
    <source>
        <dbReference type="PROSITE" id="PS50075"/>
    </source>
</evidence>
<feature type="domain" description="Carrier" evidence="1">
    <location>
        <begin position="89"/>
        <end position="116"/>
    </location>
</feature>
<keyword evidence="3" id="KW-1185">Reference proteome</keyword>
<evidence type="ECO:0000313" key="2">
    <source>
        <dbReference type="EMBL" id="MBL1080369.1"/>
    </source>
</evidence>
<dbReference type="Proteomes" id="UP000602198">
    <property type="component" value="Unassembled WGS sequence"/>
</dbReference>